<keyword evidence="2" id="KW-1185">Reference proteome</keyword>
<dbReference type="Proteomes" id="UP001630127">
    <property type="component" value="Unassembled WGS sequence"/>
</dbReference>
<dbReference type="EMBL" id="JBJUIK010000004">
    <property type="protein sequence ID" value="KAL3529321.1"/>
    <property type="molecule type" value="Genomic_DNA"/>
</dbReference>
<gene>
    <name evidence="1" type="ORF">ACH5RR_008643</name>
</gene>
<sequence>MAEVEESVQIIKGQNVIEKMVLTKLNTDMAYHFRPLFVQGNINRVPIPRIMMDNDATVNILSTSMRKRLGKSIDGLMSTVKVVNSFTGRATMDHREEADVVRAIPKPFVAGVHAAEAVCFYDNIGPHRIIKNKLNDKQEVAKIMAPIATKE</sequence>
<proteinExistence type="predicted"/>
<accession>A0ABD3ABY1</accession>
<name>A0ABD3ABY1_9GENT</name>
<comment type="caution">
    <text evidence="1">The sequence shown here is derived from an EMBL/GenBank/DDBJ whole genome shotgun (WGS) entry which is preliminary data.</text>
</comment>
<dbReference type="AlphaFoldDB" id="A0ABD3ABY1"/>
<reference evidence="1 2" key="1">
    <citation type="submission" date="2024-11" db="EMBL/GenBank/DDBJ databases">
        <title>A near-complete genome assembly of Cinchona calisaya.</title>
        <authorList>
            <person name="Lian D.C."/>
            <person name="Zhao X.W."/>
            <person name="Wei L."/>
        </authorList>
    </citation>
    <scope>NUCLEOTIDE SEQUENCE [LARGE SCALE GENOMIC DNA]</scope>
    <source>
        <tissue evidence="1">Nenye</tissue>
    </source>
</reference>
<evidence type="ECO:0000313" key="2">
    <source>
        <dbReference type="Proteomes" id="UP001630127"/>
    </source>
</evidence>
<organism evidence="1 2">
    <name type="scientific">Cinchona calisaya</name>
    <dbReference type="NCBI Taxonomy" id="153742"/>
    <lineage>
        <taxon>Eukaryota</taxon>
        <taxon>Viridiplantae</taxon>
        <taxon>Streptophyta</taxon>
        <taxon>Embryophyta</taxon>
        <taxon>Tracheophyta</taxon>
        <taxon>Spermatophyta</taxon>
        <taxon>Magnoliopsida</taxon>
        <taxon>eudicotyledons</taxon>
        <taxon>Gunneridae</taxon>
        <taxon>Pentapetalae</taxon>
        <taxon>asterids</taxon>
        <taxon>lamiids</taxon>
        <taxon>Gentianales</taxon>
        <taxon>Rubiaceae</taxon>
        <taxon>Cinchonoideae</taxon>
        <taxon>Cinchoneae</taxon>
        <taxon>Cinchona</taxon>
    </lineage>
</organism>
<protein>
    <submittedName>
        <fullName evidence="1">Uncharacterized protein</fullName>
    </submittedName>
</protein>
<evidence type="ECO:0000313" key="1">
    <source>
        <dbReference type="EMBL" id="KAL3529321.1"/>
    </source>
</evidence>